<sequence length="201" mass="22381">MPAVVKRVTPDVVLMRENVEILIEGSGFDGAEKVVFEDRNFQQFPAKAFRISSDSFIYATTPKLNLEEYKPASLTPIPSREFDYYFVLVHVKGEESKTTTAYRGVPDGDGLKGSMGMSLAEVYTSSNLIQAVASKTDALSEAKKKIYAALAVRDDLALQLKTLRELPGEMTPERHLRLWQLETSLKMAESHLSAYSVLSPE</sequence>
<dbReference type="Proteomes" id="UP000215126">
    <property type="component" value="Chromosome 1"/>
</dbReference>
<keyword evidence="2" id="KW-1185">Reference proteome</keyword>
<evidence type="ECO:0000313" key="2">
    <source>
        <dbReference type="Proteomes" id="UP000215126"/>
    </source>
</evidence>
<dbReference type="RefSeq" id="WP_150659859.1">
    <property type="nucleotide sequence ID" value="NZ_AP028930.1"/>
</dbReference>
<gene>
    <name evidence="1" type="ORF">SAMEA4530655_01537</name>
</gene>
<reference evidence="1 2" key="1">
    <citation type="submission" date="2017-06" db="EMBL/GenBank/DDBJ databases">
        <authorList>
            <consortium name="Pathogen Informatics"/>
        </authorList>
    </citation>
    <scope>NUCLEOTIDE SEQUENCE [LARGE SCALE GENOMIC DNA]</scope>
    <source>
        <strain evidence="1 2">NCTC13161</strain>
    </source>
</reference>
<evidence type="ECO:0000313" key="1">
    <source>
        <dbReference type="EMBL" id="SNU83552.1"/>
    </source>
</evidence>
<proteinExistence type="predicted"/>
<dbReference type="GeneID" id="88094209"/>
<name>A0A239SE98_9BURK</name>
<dbReference type="AlphaFoldDB" id="A0A239SE98"/>
<organism evidence="1 2">
    <name type="scientific">Pandoraea sputorum</name>
    <dbReference type="NCBI Taxonomy" id="93222"/>
    <lineage>
        <taxon>Bacteria</taxon>
        <taxon>Pseudomonadati</taxon>
        <taxon>Pseudomonadota</taxon>
        <taxon>Betaproteobacteria</taxon>
        <taxon>Burkholderiales</taxon>
        <taxon>Burkholderiaceae</taxon>
        <taxon>Pandoraea</taxon>
    </lineage>
</organism>
<dbReference type="EMBL" id="LT906435">
    <property type="protein sequence ID" value="SNU83552.1"/>
    <property type="molecule type" value="Genomic_DNA"/>
</dbReference>
<protein>
    <submittedName>
        <fullName evidence="1">Uncharacterized protein</fullName>
    </submittedName>
</protein>
<accession>A0A239SE98</accession>